<evidence type="ECO:0000313" key="2">
    <source>
        <dbReference type="Proteomes" id="UP001060085"/>
    </source>
</evidence>
<organism evidence="1 2">
    <name type="scientific">Catharanthus roseus</name>
    <name type="common">Madagascar periwinkle</name>
    <name type="synonym">Vinca rosea</name>
    <dbReference type="NCBI Taxonomy" id="4058"/>
    <lineage>
        <taxon>Eukaryota</taxon>
        <taxon>Viridiplantae</taxon>
        <taxon>Streptophyta</taxon>
        <taxon>Embryophyta</taxon>
        <taxon>Tracheophyta</taxon>
        <taxon>Spermatophyta</taxon>
        <taxon>Magnoliopsida</taxon>
        <taxon>eudicotyledons</taxon>
        <taxon>Gunneridae</taxon>
        <taxon>Pentapetalae</taxon>
        <taxon>asterids</taxon>
        <taxon>lamiids</taxon>
        <taxon>Gentianales</taxon>
        <taxon>Apocynaceae</taxon>
        <taxon>Rauvolfioideae</taxon>
        <taxon>Vinceae</taxon>
        <taxon>Catharanthinae</taxon>
        <taxon>Catharanthus</taxon>
    </lineage>
</organism>
<reference evidence="2" key="1">
    <citation type="journal article" date="2023" name="Nat. Plants">
        <title>Single-cell RNA sequencing provides a high-resolution roadmap for understanding the multicellular compartmentation of specialized metabolism.</title>
        <authorList>
            <person name="Sun S."/>
            <person name="Shen X."/>
            <person name="Li Y."/>
            <person name="Li Y."/>
            <person name="Wang S."/>
            <person name="Li R."/>
            <person name="Zhang H."/>
            <person name="Shen G."/>
            <person name="Guo B."/>
            <person name="Wei J."/>
            <person name="Xu J."/>
            <person name="St-Pierre B."/>
            <person name="Chen S."/>
            <person name="Sun C."/>
        </authorList>
    </citation>
    <scope>NUCLEOTIDE SEQUENCE [LARGE SCALE GENOMIC DNA]</scope>
</reference>
<dbReference type="Proteomes" id="UP001060085">
    <property type="component" value="Linkage Group LG02"/>
</dbReference>
<comment type="caution">
    <text evidence="1">The sequence shown here is derived from an EMBL/GenBank/DDBJ whole genome shotgun (WGS) entry which is preliminary data.</text>
</comment>
<proteinExistence type="predicted"/>
<keyword evidence="2" id="KW-1185">Reference proteome</keyword>
<name>A0ACC0BXN3_CATRO</name>
<gene>
    <name evidence="1" type="ORF">M9H77_08375</name>
</gene>
<sequence length="311" mass="35324">MSDLKSDSGKREKEIIEEEYKDVFSDDILGGLSPSRGVVHQIALVPRAVLANRPAYRSSPEETKELTRQVENFLSKGYVRESISPYAVPVLLVPKKDGYVLSSHGLQVDQEKVKAIQQWPTARNASKLRSFKGLASFYRRFMKDFSTIDPLTNVIKKMNGFKWEEKQEKQFELLKARLSSAPLLALPNFNKMLSIELSGDFLGPSLRRISTSGKKSPHIESYYEYGWKRKVEFIKSIHAKVHPRKEHFPSQHKNKLDACGDGPFQVLEHLNDNSYRVDLPGEDSGTNLFKGGEDDVDHAFMELKIGPITRA</sequence>
<dbReference type="EMBL" id="CM044702">
    <property type="protein sequence ID" value="KAI5677425.1"/>
    <property type="molecule type" value="Genomic_DNA"/>
</dbReference>
<accession>A0ACC0BXN3</accession>
<evidence type="ECO:0000313" key="1">
    <source>
        <dbReference type="EMBL" id="KAI5677425.1"/>
    </source>
</evidence>
<protein>
    <submittedName>
        <fullName evidence="1">Uncharacterized protein</fullName>
    </submittedName>
</protein>